<evidence type="ECO:0000313" key="4">
    <source>
        <dbReference type="Proteomes" id="UP001151760"/>
    </source>
</evidence>
<evidence type="ECO:0000259" key="2">
    <source>
        <dbReference type="Pfam" id="PF25597"/>
    </source>
</evidence>
<dbReference type="EMBL" id="BQNB010008612">
    <property type="protein sequence ID" value="GJS51822.1"/>
    <property type="molecule type" value="Genomic_DNA"/>
</dbReference>
<dbReference type="Pfam" id="PF14223">
    <property type="entry name" value="Retrotran_gag_2"/>
    <property type="match status" value="1"/>
</dbReference>
<proteinExistence type="predicted"/>
<gene>
    <name evidence="3" type="ORF">Tco_0625184</name>
</gene>
<dbReference type="InterPro" id="IPR036397">
    <property type="entry name" value="RNaseH_sf"/>
</dbReference>
<dbReference type="InterPro" id="IPR012337">
    <property type="entry name" value="RNaseH-like_sf"/>
</dbReference>
<feature type="domain" description="Retroviral polymerase SH3-like" evidence="2">
    <location>
        <begin position="521"/>
        <end position="571"/>
    </location>
</feature>
<comment type="caution">
    <text evidence="3">The sequence shown here is derived from an EMBL/GenBank/DDBJ whole genome shotgun (WGS) entry which is preliminary data.</text>
</comment>
<dbReference type="SUPFAM" id="SSF53098">
    <property type="entry name" value="Ribonuclease H-like"/>
    <property type="match status" value="1"/>
</dbReference>
<dbReference type="Proteomes" id="UP001151760">
    <property type="component" value="Unassembled WGS sequence"/>
</dbReference>
<reference evidence="3" key="2">
    <citation type="submission" date="2022-01" db="EMBL/GenBank/DDBJ databases">
        <authorList>
            <person name="Yamashiro T."/>
            <person name="Shiraishi A."/>
            <person name="Satake H."/>
            <person name="Nakayama K."/>
        </authorList>
    </citation>
    <scope>NUCLEOTIDE SEQUENCE</scope>
</reference>
<keyword evidence="4" id="KW-1185">Reference proteome</keyword>
<dbReference type="InterPro" id="IPR013103">
    <property type="entry name" value="RVT_2"/>
</dbReference>
<dbReference type="Pfam" id="PF07727">
    <property type="entry name" value="RVT_2"/>
    <property type="match status" value="1"/>
</dbReference>
<evidence type="ECO:0000259" key="1">
    <source>
        <dbReference type="Pfam" id="PF07727"/>
    </source>
</evidence>
<dbReference type="InterPro" id="IPR057670">
    <property type="entry name" value="SH3_retrovirus"/>
</dbReference>
<protein>
    <submittedName>
        <fullName evidence="3">Retrotransposon protein, putative, ty1-copia subclass</fullName>
    </submittedName>
</protein>
<dbReference type="Pfam" id="PF25597">
    <property type="entry name" value="SH3_retrovirus"/>
    <property type="match status" value="1"/>
</dbReference>
<accession>A0ABQ4WG60</accession>
<name>A0ABQ4WG60_9ASTR</name>
<feature type="domain" description="Reverse transcriptase Ty1/copia-type" evidence="1">
    <location>
        <begin position="36"/>
        <end position="104"/>
    </location>
</feature>
<dbReference type="Gene3D" id="3.30.420.10">
    <property type="entry name" value="Ribonuclease H-like superfamily/Ribonuclease H"/>
    <property type="match status" value="1"/>
</dbReference>
<sequence>MEVESFEPSHKEKAPDHRSDKWLDVMNTKMQSMNDNQVWCLVDLPPNGKTVRSKWLFKKKTDMDGNVDAYKPCLVAKGFTQTYGVDYEETFSLVADIRAIRIFIYIMQPEGFVDPKHLRKVCKLQRSIYGLKKASRRWNKRFDEEIKRMDNSKCGYIPMQERLDLNKTQGASTPGEVKRMQNVPYALVVEVIMKHGDMALVVNIEFVPSIAKVLPVDIEAGAKAELNKKAHRVVILCLGIKVLRDGCRGVLTKLETLYITTSLANKLYLKKKLYTFYMLTRQKISEHIYEFNKIILDLANIEVKFEDEYIALLLLTSLLASYEHFMDTLLYGREALTLEEVMAILNLKNIKERSKSRGNPRSKSQGGRSKCYIYQSEDHLKRKYPKNNHKKSTGYVKKDDQPSFSGLTYDNSMVMMVMSAEVVLSRTRRDNCVHSLDSHAVAGAGKARDVWKAHYSGSDRLCSFRLMGSITGGMIRRVGKNLRIDNGLVFCNKEFEKLCIEIGISRHMTVFGTLQLNGLAEGKLEQRAIKSVLLGYLEGVKGYRLYRLDDELPKIVTCRNMVFNESVMYKDMLKDCGAYQEDGDNKDARDQETDQTTNLTDYQLVRDRELRTRTKPLRFANESNMTAYTFVVGEKKDTHEPLTYQEAVDYEDSSKWKVIKEEIEGAQNPRYKARNYLHGQPPRYEQRNKICLLKKSLYGLKQSPRQWYRRFYEYMLNDMLIACKSKAEIGTTKSLLKKEFDKKELREAKKIIVKMPLDGHFKLSLMDCPIRDCYVEMMSKFPYANAVGRLMYLMVCTRPHIAYAGAIHLSWDYVFHERTKHINVCYNFIKEVLEEKTVKVMKVGDEHNALDALTKVVLGLKLQHYFELLNVGIG</sequence>
<reference evidence="3" key="1">
    <citation type="journal article" date="2022" name="Int. J. Mol. Sci.">
        <title>Draft Genome of Tanacetum Coccineum: Genomic Comparison of Closely Related Tanacetum-Family Plants.</title>
        <authorList>
            <person name="Yamashiro T."/>
            <person name="Shiraishi A."/>
            <person name="Nakayama K."/>
            <person name="Satake H."/>
        </authorList>
    </citation>
    <scope>NUCLEOTIDE SEQUENCE</scope>
</reference>
<evidence type="ECO:0000313" key="3">
    <source>
        <dbReference type="EMBL" id="GJS51822.1"/>
    </source>
</evidence>
<organism evidence="3 4">
    <name type="scientific">Tanacetum coccineum</name>
    <dbReference type="NCBI Taxonomy" id="301880"/>
    <lineage>
        <taxon>Eukaryota</taxon>
        <taxon>Viridiplantae</taxon>
        <taxon>Streptophyta</taxon>
        <taxon>Embryophyta</taxon>
        <taxon>Tracheophyta</taxon>
        <taxon>Spermatophyta</taxon>
        <taxon>Magnoliopsida</taxon>
        <taxon>eudicotyledons</taxon>
        <taxon>Gunneridae</taxon>
        <taxon>Pentapetalae</taxon>
        <taxon>asterids</taxon>
        <taxon>campanulids</taxon>
        <taxon>Asterales</taxon>
        <taxon>Asteraceae</taxon>
        <taxon>Asteroideae</taxon>
        <taxon>Anthemideae</taxon>
        <taxon>Anthemidinae</taxon>
        <taxon>Tanacetum</taxon>
    </lineage>
</organism>